<dbReference type="Proteomes" id="UP001168380">
    <property type="component" value="Unassembled WGS sequence"/>
</dbReference>
<evidence type="ECO:0008006" key="3">
    <source>
        <dbReference type="Google" id="ProtNLM"/>
    </source>
</evidence>
<keyword evidence="2" id="KW-1185">Reference proteome</keyword>
<evidence type="ECO:0000313" key="1">
    <source>
        <dbReference type="EMBL" id="MDO3381524.1"/>
    </source>
</evidence>
<accession>A0ABT8TBP5</accession>
<protein>
    <recommendedName>
        <fullName evidence="3">DUF4377 domain-containing protein</fullName>
    </recommendedName>
</protein>
<comment type="caution">
    <text evidence="1">The sequence shown here is derived from an EMBL/GenBank/DDBJ whole genome shotgun (WGS) entry which is preliminary data.</text>
</comment>
<gene>
    <name evidence="1" type="ORF">QWI16_05015</name>
</gene>
<reference evidence="1" key="1">
    <citation type="submission" date="2023-07" db="EMBL/GenBank/DDBJ databases">
        <title>Gilvimarinus algae sp. nov., isolated from the surface of Kelp.</title>
        <authorList>
            <person name="Sun Y.Y."/>
            <person name="Gong Y."/>
            <person name="Du Z.J."/>
        </authorList>
    </citation>
    <scope>NUCLEOTIDE SEQUENCE</scope>
    <source>
        <strain evidence="1">SDUM040014</strain>
    </source>
</reference>
<dbReference type="RefSeq" id="WP_302711657.1">
    <property type="nucleotide sequence ID" value="NZ_JAULRT010000035.1"/>
</dbReference>
<proteinExistence type="predicted"/>
<dbReference type="EMBL" id="JAULRT010000035">
    <property type="protein sequence ID" value="MDO3381524.1"/>
    <property type="molecule type" value="Genomic_DNA"/>
</dbReference>
<organism evidence="1 2">
    <name type="scientific">Gilvimarinus algae</name>
    <dbReference type="NCBI Taxonomy" id="3058037"/>
    <lineage>
        <taxon>Bacteria</taxon>
        <taxon>Pseudomonadati</taxon>
        <taxon>Pseudomonadota</taxon>
        <taxon>Gammaproteobacteria</taxon>
        <taxon>Cellvibrionales</taxon>
        <taxon>Cellvibrionaceae</taxon>
        <taxon>Gilvimarinus</taxon>
    </lineage>
</organism>
<sequence length="256" mass="28440">MRRTIGWVSIAALLAACHPRPSYQHVSLPPDVRQQLYTYEIGPRSGFVCPSVDTTPLPYYTFEGLAGDAAEVGYLSDANAGNVRPRCNRDYNTEFHVLLTFDLSELRRNPPAGELYKVTLSGEERSQSDNSACEITRDSILKTVVVGQSPLPSSTTPEPEIAIEVTDNHPEEEDSFRDYYESIGADNTQPRIGSRPNFVYSWTNPYVSALRLALSPGGANDYPVLLLGADNGDITRDRHCLADLTNLRLNLVFREE</sequence>
<evidence type="ECO:0000313" key="2">
    <source>
        <dbReference type="Proteomes" id="UP001168380"/>
    </source>
</evidence>
<dbReference type="PROSITE" id="PS51257">
    <property type="entry name" value="PROKAR_LIPOPROTEIN"/>
    <property type="match status" value="1"/>
</dbReference>
<name>A0ABT8TBP5_9GAMM</name>